<keyword evidence="16" id="KW-1185">Reference proteome</keyword>
<keyword evidence="10" id="KW-0472">Membrane</keyword>
<dbReference type="InterPro" id="IPR047040">
    <property type="entry name" value="FlhF__GTPase_dom"/>
</dbReference>
<gene>
    <name evidence="15" type="primary">flhF</name>
    <name evidence="15" type="ordered locus">SULAZ_1338</name>
</gene>
<keyword evidence="8" id="KW-0653">Protein transport</keyword>
<dbReference type="HOGENOM" id="CLU_009301_11_4_0"/>
<dbReference type="KEGG" id="saf:SULAZ_1338"/>
<keyword evidence="4" id="KW-0813">Transport</keyword>
<evidence type="ECO:0000256" key="10">
    <source>
        <dbReference type="ARBA" id="ARBA00023136"/>
    </source>
</evidence>
<dbReference type="STRING" id="204536.SULAZ_1338"/>
<dbReference type="GO" id="GO:0044781">
    <property type="term" value="P:bacterial-type flagellum organization"/>
    <property type="evidence" value="ECO:0007669"/>
    <property type="project" value="UniProtKB-UniRule"/>
</dbReference>
<keyword evidence="6" id="KW-0547">Nucleotide-binding</keyword>
<evidence type="ECO:0000256" key="4">
    <source>
        <dbReference type="ARBA" id="ARBA00022448"/>
    </source>
</evidence>
<dbReference type="SMART" id="SM00962">
    <property type="entry name" value="SRP54"/>
    <property type="match status" value="1"/>
</dbReference>
<keyword evidence="7" id="KW-1005">Bacterial flagellum biogenesis</keyword>
<comment type="function">
    <text evidence="12">Necessary for flagellar biosynthesis. May be involved in translocation of the flagellum.</text>
</comment>
<dbReference type="InterPro" id="IPR020006">
    <property type="entry name" value="FlhF"/>
</dbReference>
<evidence type="ECO:0000256" key="3">
    <source>
        <dbReference type="ARBA" id="ARBA00014919"/>
    </source>
</evidence>
<protein>
    <recommendedName>
        <fullName evidence="3 13">Flagellar biosynthesis protein FlhF</fullName>
    </recommendedName>
</protein>
<dbReference type="PANTHER" id="PTHR43134:SF3">
    <property type="entry name" value="FLAGELLAR BIOSYNTHESIS PROTEIN FLHF"/>
    <property type="match status" value="1"/>
</dbReference>
<dbReference type="PANTHER" id="PTHR43134">
    <property type="entry name" value="SIGNAL RECOGNITION PARTICLE RECEPTOR SUBUNIT ALPHA"/>
    <property type="match status" value="1"/>
</dbReference>
<dbReference type="Proteomes" id="UP000001369">
    <property type="component" value="Chromosome"/>
</dbReference>
<dbReference type="Pfam" id="PF00448">
    <property type="entry name" value="SRP54"/>
    <property type="match status" value="1"/>
</dbReference>
<organism evidence="15 16">
    <name type="scientific">Sulfurihydrogenibium azorense (strain DSM 15241 / OCM 825 / Az-Fu1)</name>
    <dbReference type="NCBI Taxonomy" id="204536"/>
    <lineage>
        <taxon>Bacteria</taxon>
        <taxon>Pseudomonadati</taxon>
        <taxon>Aquificota</taxon>
        <taxon>Aquificia</taxon>
        <taxon>Aquificales</taxon>
        <taxon>Hydrogenothermaceae</taxon>
        <taxon>Sulfurihydrogenibium</taxon>
    </lineage>
</organism>
<evidence type="ECO:0000259" key="14">
    <source>
        <dbReference type="SMART" id="SM00962"/>
    </source>
</evidence>
<keyword evidence="11" id="KW-1006">Bacterial flagellum protein export</keyword>
<evidence type="ECO:0000256" key="2">
    <source>
        <dbReference type="ARBA" id="ARBA00008531"/>
    </source>
</evidence>
<dbReference type="EMBL" id="CP001229">
    <property type="protein sequence ID" value="ACN99342.1"/>
    <property type="molecule type" value="Genomic_DNA"/>
</dbReference>
<evidence type="ECO:0000256" key="9">
    <source>
        <dbReference type="ARBA" id="ARBA00023134"/>
    </source>
</evidence>
<evidence type="ECO:0000256" key="11">
    <source>
        <dbReference type="ARBA" id="ARBA00023225"/>
    </source>
</evidence>
<evidence type="ECO:0000256" key="13">
    <source>
        <dbReference type="NCBIfam" id="TIGR03499"/>
    </source>
</evidence>
<dbReference type="NCBIfam" id="TIGR03499">
    <property type="entry name" value="FlhF"/>
    <property type="match status" value="1"/>
</dbReference>
<accession>C1DW18</accession>
<evidence type="ECO:0000256" key="5">
    <source>
        <dbReference type="ARBA" id="ARBA00022475"/>
    </source>
</evidence>
<evidence type="ECO:0000313" key="15">
    <source>
        <dbReference type="EMBL" id="ACN99342.1"/>
    </source>
</evidence>
<dbReference type="AlphaFoldDB" id="C1DW18"/>
<dbReference type="RefSeq" id="WP_012674660.1">
    <property type="nucleotide sequence ID" value="NC_012438.1"/>
</dbReference>
<dbReference type="InterPro" id="IPR000897">
    <property type="entry name" value="SRP54_GTPase_dom"/>
</dbReference>
<sequence length="385" mass="44313">MKIKIYEGFDLEELLNKVSQELGDKYKILYRDTVKVKTKIPFIKKTKHILIVEPEEEKKEFEELLEKELELEQDEKETYQPTYNPLRNYPLVEESVVKEPETKKEITINDNKLEEITKEFSGKAIDLINILTQKEVSLDIAKEVVKGGCGLELSSNKLDLRHFTFRESLIEGLNSKVDFKGDIFENLTRQKVLVFLGPTGVGKTTNLFKIASNLVLNKNKKVAVLSIDTFKAGAADQARSYSNILGIPFYLLSDPKKIRETVDDLNFVDVILVDTIGRSHYDHWKLGEMKETLRFLDEAQYMMVLSANMNTKESFNIIKKYQKFFKIDYLFFTKIDETSYPGVILNLTVKTGIPLTYISTGQNVPEDIKVLTPERLVSLLLKETD</sequence>
<dbReference type="GO" id="GO:0006614">
    <property type="term" value="P:SRP-dependent cotranslational protein targeting to membrane"/>
    <property type="evidence" value="ECO:0007669"/>
    <property type="project" value="UniProtKB-UniRule"/>
</dbReference>
<comment type="similarity">
    <text evidence="2">Belongs to the GTP-binding SRP family.</text>
</comment>
<dbReference type="GO" id="GO:0015031">
    <property type="term" value="P:protein transport"/>
    <property type="evidence" value="ECO:0007669"/>
    <property type="project" value="UniProtKB-KW"/>
</dbReference>
<dbReference type="CDD" id="cd17873">
    <property type="entry name" value="FlhF"/>
    <property type="match status" value="1"/>
</dbReference>
<evidence type="ECO:0000313" key="16">
    <source>
        <dbReference type="Proteomes" id="UP000001369"/>
    </source>
</evidence>
<comment type="subcellular location">
    <subcellularLocation>
        <location evidence="1">Cell membrane</location>
        <topology evidence="1">Peripheral membrane protein</topology>
        <orientation evidence="1">Cytoplasmic side</orientation>
    </subcellularLocation>
</comment>
<dbReference type="eggNOG" id="COG1419">
    <property type="taxonomic scope" value="Bacteria"/>
</dbReference>
<reference evidence="15 16" key="1">
    <citation type="journal article" date="2009" name="J. Bacteriol.">
        <title>Complete and draft genome sequences of six members of the Aquificales.</title>
        <authorList>
            <person name="Reysenbach A.L."/>
            <person name="Hamamura N."/>
            <person name="Podar M."/>
            <person name="Griffiths E."/>
            <person name="Ferreira S."/>
            <person name="Hochstein R."/>
            <person name="Heidelberg J."/>
            <person name="Johnson J."/>
            <person name="Mead D."/>
            <person name="Pohorille A."/>
            <person name="Sarmiento M."/>
            <person name="Schweighofer K."/>
            <person name="Seshadri R."/>
            <person name="Voytek M.A."/>
        </authorList>
    </citation>
    <scope>NUCLEOTIDE SEQUENCE [LARGE SCALE GENOMIC DNA]</scope>
    <source>
        <strain evidence="16">Az-Fu1 / DSM 15241 / OCM 825</strain>
    </source>
</reference>
<dbReference type="Gene3D" id="3.40.50.300">
    <property type="entry name" value="P-loop containing nucleotide triphosphate hydrolases"/>
    <property type="match status" value="1"/>
</dbReference>
<evidence type="ECO:0000256" key="6">
    <source>
        <dbReference type="ARBA" id="ARBA00022741"/>
    </source>
</evidence>
<name>C1DW18_SULAA</name>
<dbReference type="FunFam" id="3.40.50.300:FF:000695">
    <property type="entry name" value="Flagellar biosynthesis regulator FlhF"/>
    <property type="match status" value="1"/>
</dbReference>
<dbReference type="InterPro" id="IPR027417">
    <property type="entry name" value="P-loop_NTPase"/>
</dbReference>
<dbReference type="SUPFAM" id="SSF52540">
    <property type="entry name" value="P-loop containing nucleoside triphosphate hydrolases"/>
    <property type="match status" value="1"/>
</dbReference>
<keyword evidence="15" id="KW-0282">Flagellum</keyword>
<keyword evidence="15" id="KW-0969">Cilium</keyword>
<dbReference type="GO" id="GO:0005047">
    <property type="term" value="F:signal recognition particle binding"/>
    <property type="evidence" value="ECO:0007669"/>
    <property type="project" value="TreeGrafter"/>
</dbReference>
<keyword evidence="9" id="KW-0342">GTP-binding</keyword>
<keyword evidence="15" id="KW-0966">Cell projection</keyword>
<proteinExistence type="inferred from homology"/>
<dbReference type="GO" id="GO:0005886">
    <property type="term" value="C:plasma membrane"/>
    <property type="evidence" value="ECO:0007669"/>
    <property type="project" value="UniProtKB-SubCell"/>
</dbReference>
<keyword evidence="5" id="KW-1003">Cell membrane</keyword>
<evidence type="ECO:0000256" key="12">
    <source>
        <dbReference type="ARBA" id="ARBA00025337"/>
    </source>
</evidence>
<evidence type="ECO:0000256" key="7">
    <source>
        <dbReference type="ARBA" id="ARBA00022795"/>
    </source>
</evidence>
<feature type="domain" description="SRP54-type proteins GTP-binding" evidence="14">
    <location>
        <begin position="190"/>
        <end position="382"/>
    </location>
</feature>
<dbReference type="GO" id="GO:0005525">
    <property type="term" value="F:GTP binding"/>
    <property type="evidence" value="ECO:0007669"/>
    <property type="project" value="UniProtKB-UniRule"/>
</dbReference>
<evidence type="ECO:0000256" key="1">
    <source>
        <dbReference type="ARBA" id="ARBA00004413"/>
    </source>
</evidence>
<dbReference type="GO" id="GO:0003924">
    <property type="term" value="F:GTPase activity"/>
    <property type="evidence" value="ECO:0007669"/>
    <property type="project" value="UniProtKB-UniRule"/>
</dbReference>
<dbReference type="Gene3D" id="1.20.120.1380">
    <property type="entry name" value="Flagellar FlhF biosynthesis protein, N domain"/>
    <property type="match status" value="1"/>
</dbReference>
<dbReference type="OrthoDB" id="9778554at2"/>
<evidence type="ECO:0000256" key="8">
    <source>
        <dbReference type="ARBA" id="ARBA00022927"/>
    </source>
</evidence>